<feature type="transmembrane region" description="Helical" evidence="1">
    <location>
        <begin position="55"/>
        <end position="77"/>
    </location>
</feature>
<keyword evidence="1" id="KW-0812">Transmembrane</keyword>
<keyword evidence="3" id="KW-1185">Reference proteome</keyword>
<evidence type="ECO:0008006" key="4">
    <source>
        <dbReference type="Google" id="ProtNLM"/>
    </source>
</evidence>
<dbReference type="Proteomes" id="UP000001409">
    <property type="component" value="Chromosome"/>
</dbReference>
<keyword evidence="1" id="KW-1133">Transmembrane helix</keyword>
<dbReference type="EMBL" id="BA000035">
    <property type="protein sequence ID" value="BAC17594.1"/>
    <property type="molecule type" value="Genomic_DNA"/>
</dbReference>
<proteinExistence type="predicted"/>
<evidence type="ECO:0000313" key="2">
    <source>
        <dbReference type="EMBL" id="BAC17594.1"/>
    </source>
</evidence>
<evidence type="ECO:0000256" key="1">
    <source>
        <dbReference type="SAM" id="Phobius"/>
    </source>
</evidence>
<feature type="transmembrane region" description="Helical" evidence="1">
    <location>
        <begin position="111"/>
        <end position="130"/>
    </location>
</feature>
<name>Q8FRH7_COREF</name>
<dbReference type="STRING" id="196164.gene:10741186"/>
<accession>Q8FRH7</accession>
<dbReference type="OrthoDB" id="4775239at2"/>
<feature type="transmembrane region" description="Helical" evidence="1">
    <location>
        <begin position="12"/>
        <end position="35"/>
    </location>
</feature>
<reference evidence="2 3" key="1">
    <citation type="journal article" date="2003" name="Genome Res.">
        <title>Comparative complete genome sequence analysis of the amino acid replacements responsible for the thermostability of Corynebacterium efficiens.</title>
        <authorList>
            <person name="Nishio Y."/>
            <person name="Nakamura Y."/>
            <person name="Kawarabayasi Y."/>
            <person name="Usuda Y."/>
            <person name="Kimura E."/>
            <person name="Sugimoto S."/>
            <person name="Matsui K."/>
            <person name="Yamagishi A."/>
            <person name="Kikuchi H."/>
            <person name="Ikeo K."/>
            <person name="Gojobori T."/>
        </authorList>
    </citation>
    <scope>NUCLEOTIDE SEQUENCE [LARGE SCALE GENOMIC DNA]</scope>
    <source>
        <strain evidence="3">DSM 44549 / YS-314 / AJ 12310 / JCM 11189 / NBRC 100395</strain>
    </source>
</reference>
<dbReference type="eggNOG" id="ENOG5033A20">
    <property type="taxonomic scope" value="Bacteria"/>
</dbReference>
<dbReference type="AlphaFoldDB" id="Q8FRH7"/>
<dbReference type="HOGENOM" id="CLU_124994_0_1_11"/>
<sequence>MHVTSSIVPPTIRWGGIIALIQSGIGLAYAFFLIYREFTGQDDPSIVYESTEANTWVGFGTAVFFIIIFGTVFAGALSMMSGRRWGRGPIIMLNIIFFPVAYYMFSEGRYLWAAIVALSAAGCLAMLFNARSVHWMANQY</sequence>
<protein>
    <recommendedName>
        <fullName evidence="4">MFS transporter</fullName>
    </recommendedName>
</protein>
<organism evidence="2 3">
    <name type="scientific">Corynebacterium efficiens (strain DSM 44549 / YS-314 / AJ 12310 / JCM 11189 / NBRC 100395)</name>
    <dbReference type="NCBI Taxonomy" id="196164"/>
    <lineage>
        <taxon>Bacteria</taxon>
        <taxon>Bacillati</taxon>
        <taxon>Actinomycetota</taxon>
        <taxon>Actinomycetes</taxon>
        <taxon>Mycobacteriales</taxon>
        <taxon>Corynebacteriaceae</taxon>
        <taxon>Corynebacterium</taxon>
    </lineage>
</organism>
<dbReference type="RefSeq" id="WP_011075143.1">
    <property type="nucleotide sequence ID" value="NC_004369.1"/>
</dbReference>
<dbReference type="KEGG" id="cef:CE0784"/>
<feature type="transmembrane region" description="Helical" evidence="1">
    <location>
        <begin position="89"/>
        <end position="105"/>
    </location>
</feature>
<keyword evidence="1" id="KW-0472">Membrane</keyword>
<evidence type="ECO:0000313" key="3">
    <source>
        <dbReference type="Proteomes" id="UP000001409"/>
    </source>
</evidence>